<reference evidence="1 2" key="2">
    <citation type="journal article" date="2017" name="Nature">
        <title>The Apostasia genome and the evolution of orchids.</title>
        <authorList>
            <person name="Zhang G.Q."/>
            <person name="Liu K.W."/>
            <person name="Li Z."/>
            <person name="Lohaus R."/>
            <person name="Hsiao Y.Y."/>
            <person name="Niu S.C."/>
            <person name="Wang J.Y."/>
            <person name="Lin Y.C."/>
            <person name="Xu Q."/>
            <person name="Chen L.J."/>
            <person name="Yoshida K."/>
            <person name="Fujiwara S."/>
            <person name="Wang Z.W."/>
            <person name="Zhang Y.Q."/>
            <person name="Mitsuda N."/>
            <person name="Wang M."/>
            <person name="Liu G.H."/>
            <person name="Pecoraro L."/>
            <person name="Huang H.X."/>
            <person name="Xiao X.J."/>
            <person name="Lin M."/>
            <person name="Wu X.Y."/>
            <person name="Wu W.L."/>
            <person name="Chen Y.Y."/>
            <person name="Chang S.B."/>
            <person name="Sakamoto S."/>
            <person name="Ohme-Takagi M."/>
            <person name="Yagi M."/>
            <person name="Zeng S.J."/>
            <person name="Shen C.Y."/>
            <person name="Yeh C.M."/>
            <person name="Luo Y.B."/>
            <person name="Tsai W.C."/>
            <person name="Van de Peer Y."/>
            <person name="Liu Z.J."/>
        </authorList>
    </citation>
    <scope>NUCLEOTIDE SEQUENCE [LARGE SCALE GENOMIC DNA]</scope>
    <source>
        <tissue evidence="1">The whole plant</tissue>
    </source>
</reference>
<proteinExistence type="predicted"/>
<keyword evidence="2" id="KW-1185">Reference proteome</keyword>
<organism evidence="1 2">
    <name type="scientific">Dendrobium catenatum</name>
    <dbReference type="NCBI Taxonomy" id="906689"/>
    <lineage>
        <taxon>Eukaryota</taxon>
        <taxon>Viridiplantae</taxon>
        <taxon>Streptophyta</taxon>
        <taxon>Embryophyta</taxon>
        <taxon>Tracheophyta</taxon>
        <taxon>Spermatophyta</taxon>
        <taxon>Magnoliopsida</taxon>
        <taxon>Liliopsida</taxon>
        <taxon>Asparagales</taxon>
        <taxon>Orchidaceae</taxon>
        <taxon>Epidendroideae</taxon>
        <taxon>Malaxideae</taxon>
        <taxon>Dendrobiinae</taxon>
        <taxon>Dendrobium</taxon>
    </lineage>
</organism>
<accession>A0A2I0VKR6</accession>
<protein>
    <submittedName>
        <fullName evidence="1">Uncharacterized protein</fullName>
    </submittedName>
</protein>
<dbReference type="AlphaFoldDB" id="A0A2I0VKR6"/>
<evidence type="ECO:0000313" key="1">
    <source>
        <dbReference type="EMBL" id="PKU63963.1"/>
    </source>
</evidence>
<gene>
    <name evidence="1" type="ORF">MA16_Dca021592</name>
</gene>
<dbReference type="EMBL" id="KZ503457">
    <property type="protein sequence ID" value="PKU63963.1"/>
    <property type="molecule type" value="Genomic_DNA"/>
</dbReference>
<sequence>MKIVRTGSSRPNQLVPLIGSRDPIRGLKPFANRTAGGNRDRPNTCGGGFERFVSPFLTNDCF</sequence>
<evidence type="ECO:0000313" key="2">
    <source>
        <dbReference type="Proteomes" id="UP000233837"/>
    </source>
</evidence>
<reference evidence="1 2" key="1">
    <citation type="journal article" date="2016" name="Sci. Rep.">
        <title>The Dendrobium catenatum Lindl. genome sequence provides insights into polysaccharide synthase, floral development and adaptive evolution.</title>
        <authorList>
            <person name="Zhang G.Q."/>
            <person name="Xu Q."/>
            <person name="Bian C."/>
            <person name="Tsai W.C."/>
            <person name="Yeh C.M."/>
            <person name="Liu K.W."/>
            <person name="Yoshida K."/>
            <person name="Zhang L.S."/>
            <person name="Chang S.B."/>
            <person name="Chen F."/>
            <person name="Shi Y."/>
            <person name="Su Y.Y."/>
            <person name="Zhang Y.Q."/>
            <person name="Chen L.J."/>
            <person name="Yin Y."/>
            <person name="Lin M."/>
            <person name="Huang H."/>
            <person name="Deng H."/>
            <person name="Wang Z.W."/>
            <person name="Zhu S.L."/>
            <person name="Zhao X."/>
            <person name="Deng C."/>
            <person name="Niu S.C."/>
            <person name="Huang J."/>
            <person name="Wang M."/>
            <person name="Liu G.H."/>
            <person name="Yang H.J."/>
            <person name="Xiao X.J."/>
            <person name="Hsiao Y.Y."/>
            <person name="Wu W.L."/>
            <person name="Chen Y.Y."/>
            <person name="Mitsuda N."/>
            <person name="Ohme-Takagi M."/>
            <person name="Luo Y.B."/>
            <person name="Van de Peer Y."/>
            <person name="Liu Z.J."/>
        </authorList>
    </citation>
    <scope>NUCLEOTIDE SEQUENCE [LARGE SCALE GENOMIC DNA]</scope>
    <source>
        <tissue evidence="1">The whole plant</tissue>
    </source>
</reference>
<name>A0A2I0VKR6_9ASPA</name>
<dbReference type="Proteomes" id="UP000233837">
    <property type="component" value="Unassembled WGS sequence"/>
</dbReference>